<dbReference type="GO" id="GO:0005886">
    <property type="term" value="C:plasma membrane"/>
    <property type="evidence" value="ECO:0007669"/>
    <property type="project" value="UniProtKB-SubCell"/>
</dbReference>
<dbReference type="PANTHER" id="PTHR30012:SF0">
    <property type="entry name" value="TYPE II SECRETION SYSTEM PROTEIN F-RELATED"/>
    <property type="match status" value="1"/>
</dbReference>
<dbReference type="Gene3D" id="1.20.81.30">
    <property type="entry name" value="Type II secretion system (T2SS), domain F"/>
    <property type="match status" value="2"/>
</dbReference>
<reference evidence="10 11" key="1">
    <citation type="submission" date="2016-06" db="EMBL/GenBank/DDBJ databases">
        <title>Genome sequencing of Cryobacterium arcticum PAMC 27867.</title>
        <authorList>
            <person name="Lee J."/>
            <person name="Kim O.-S."/>
        </authorList>
    </citation>
    <scope>NUCLEOTIDE SEQUENCE [LARGE SCALE GENOMIC DNA]</scope>
    <source>
        <strain evidence="10 11">PAMC 27867</strain>
    </source>
</reference>
<keyword evidence="3" id="KW-1003">Cell membrane</keyword>
<dbReference type="InterPro" id="IPR018076">
    <property type="entry name" value="T2SS_GspF_dom"/>
</dbReference>
<dbReference type="AlphaFoldDB" id="A0A1B1BNN3"/>
<keyword evidence="5 8" id="KW-0812">Transmembrane</keyword>
<evidence type="ECO:0000256" key="5">
    <source>
        <dbReference type="ARBA" id="ARBA00022692"/>
    </source>
</evidence>
<dbReference type="PANTHER" id="PTHR30012">
    <property type="entry name" value="GENERAL SECRETION PATHWAY PROTEIN"/>
    <property type="match status" value="1"/>
</dbReference>
<evidence type="ECO:0000313" key="10">
    <source>
        <dbReference type="EMBL" id="ANP73953.1"/>
    </source>
</evidence>
<organism evidence="10 11">
    <name type="scientific">Cryobacterium arcticum</name>
    <dbReference type="NCBI Taxonomy" id="670052"/>
    <lineage>
        <taxon>Bacteria</taxon>
        <taxon>Bacillati</taxon>
        <taxon>Actinomycetota</taxon>
        <taxon>Actinomycetes</taxon>
        <taxon>Micrococcales</taxon>
        <taxon>Microbacteriaceae</taxon>
        <taxon>Cryobacterium</taxon>
    </lineage>
</organism>
<keyword evidence="4" id="KW-0997">Cell inner membrane</keyword>
<evidence type="ECO:0000256" key="1">
    <source>
        <dbReference type="ARBA" id="ARBA00004429"/>
    </source>
</evidence>
<evidence type="ECO:0000256" key="3">
    <source>
        <dbReference type="ARBA" id="ARBA00022475"/>
    </source>
</evidence>
<dbReference type="RefSeq" id="WP_157109254.1">
    <property type="nucleotide sequence ID" value="NZ_CP016282.1"/>
</dbReference>
<accession>A0A1B1BNN3</accession>
<evidence type="ECO:0000256" key="6">
    <source>
        <dbReference type="ARBA" id="ARBA00022989"/>
    </source>
</evidence>
<comment type="subcellular location">
    <subcellularLocation>
        <location evidence="1">Cell inner membrane</location>
        <topology evidence="1">Multi-pass membrane protein</topology>
    </subcellularLocation>
</comment>
<keyword evidence="6 8" id="KW-1133">Transmembrane helix</keyword>
<dbReference type="Proteomes" id="UP000092582">
    <property type="component" value="Chromosome 1"/>
</dbReference>
<feature type="transmembrane region" description="Helical" evidence="8">
    <location>
        <begin position="224"/>
        <end position="244"/>
    </location>
</feature>
<dbReference type="Pfam" id="PF00482">
    <property type="entry name" value="T2SSF"/>
    <property type="match status" value="2"/>
</dbReference>
<feature type="transmembrane region" description="Helical" evidence="8">
    <location>
        <begin position="175"/>
        <end position="200"/>
    </location>
</feature>
<comment type="similarity">
    <text evidence="2">Belongs to the GSP F family.</text>
</comment>
<evidence type="ECO:0000256" key="2">
    <source>
        <dbReference type="ARBA" id="ARBA00005745"/>
    </source>
</evidence>
<dbReference type="KEGG" id="cart:PA27867_3017"/>
<dbReference type="PATRIC" id="fig|670052.7.peg.3101"/>
<feature type="transmembrane region" description="Helical" evidence="8">
    <location>
        <begin position="381"/>
        <end position="405"/>
    </location>
</feature>
<dbReference type="InterPro" id="IPR003004">
    <property type="entry name" value="GspF/PilC"/>
</dbReference>
<gene>
    <name evidence="10" type="ORF">PA27867_3017</name>
</gene>
<evidence type="ECO:0000256" key="4">
    <source>
        <dbReference type="ARBA" id="ARBA00022519"/>
    </source>
</evidence>
<protein>
    <submittedName>
        <fullName evidence="10">Putative type IV fimbrial assembly protein PilC</fullName>
    </submittedName>
</protein>
<feature type="domain" description="Type II secretion system protein GspF" evidence="9">
    <location>
        <begin position="278"/>
        <end position="400"/>
    </location>
</feature>
<dbReference type="FunFam" id="1.20.81.30:FF:000001">
    <property type="entry name" value="Type II secretion system protein F"/>
    <property type="match status" value="2"/>
</dbReference>
<proteinExistence type="inferred from homology"/>
<keyword evidence="7 8" id="KW-0472">Membrane</keyword>
<name>A0A1B1BNN3_9MICO</name>
<dbReference type="PRINTS" id="PR00812">
    <property type="entry name" value="BCTERIALGSPF"/>
</dbReference>
<feature type="domain" description="Type II secretion system protein GspF" evidence="9">
    <location>
        <begin position="76"/>
        <end position="198"/>
    </location>
</feature>
<dbReference type="InterPro" id="IPR042094">
    <property type="entry name" value="T2SS_GspF_sf"/>
</dbReference>
<evidence type="ECO:0000256" key="7">
    <source>
        <dbReference type="ARBA" id="ARBA00023136"/>
    </source>
</evidence>
<dbReference type="OrthoDB" id="9805682at2"/>
<evidence type="ECO:0000313" key="11">
    <source>
        <dbReference type="Proteomes" id="UP000092582"/>
    </source>
</evidence>
<evidence type="ECO:0000256" key="8">
    <source>
        <dbReference type="SAM" id="Phobius"/>
    </source>
</evidence>
<evidence type="ECO:0000259" key="9">
    <source>
        <dbReference type="Pfam" id="PF00482"/>
    </source>
</evidence>
<keyword evidence="11" id="KW-1185">Reference proteome</keyword>
<dbReference type="STRING" id="670052.PA27867_3017"/>
<sequence length="409" mass="44034">MSAVQPWVYTGRDSKGKTVKGKLDAPSEGAVATRLSTMGISPISITESTEGTGLNREITIPGFSRGVGLKDLAIMSRQMATMIGSGLSLLRTLNILAEQTESKPLARILAQVRDDVETGVSISESFAKHSESFPPIMINMVRAGETGGFLDRALESIAVNFEKEVKLRGTIKSALTYPVIVLVMSLVSVLIMLIFIVPIFDDMFKGLGSSLPLPTQILVSVSKSMIYVVPVLVVVVVVFSVWWSKNKNTERVRMSLDPIKLKIPVFGSLLRKIAVARFSRNFANMIGAGVPILQALKIVGETSGNWVIESALVKVAESVRQGQSIAAPLLSQPVFPPMVTQMIAVGEDAGSLETMLTKIADFYDQEVESSTEQLTAAIEPLMIAFLGVVIGGMVIALYMPIFSIAGTIK</sequence>
<dbReference type="EMBL" id="CP016282">
    <property type="protein sequence ID" value="ANP73953.1"/>
    <property type="molecule type" value="Genomic_DNA"/>
</dbReference>